<gene>
    <name evidence="1" type="ORF">BJ138DRAFT_1148082</name>
</gene>
<protein>
    <submittedName>
        <fullName evidence="1">Uncharacterized protein</fullName>
    </submittedName>
</protein>
<evidence type="ECO:0000313" key="1">
    <source>
        <dbReference type="EMBL" id="KAH7912520.1"/>
    </source>
</evidence>
<dbReference type="Proteomes" id="UP000790377">
    <property type="component" value="Unassembled WGS sequence"/>
</dbReference>
<name>A0ACB8AH14_9AGAM</name>
<dbReference type="EMBL" id="MU267649">
    <property type="protein sequence ID" value="KAH7912520.1"/>
    <property type="molecule type" value="Genomic_DNA"/>
</dbReference>
<proteinExistence type="predicted"/>
<reference evidence="1" key="1">
    <citation type="journal article" date="2021" name="New Phytol.">
        <title>Evolutionary innovations through gain and loss of genes in the ectomycorrhizal Boletales.</title>
        <authorList>
            <person name="Wu G."/>
            <person name="Miyauchi S."/>
            <person name="Morin E."/>
            <person name="Kuo A."/>
            <person name="Drula E."/>
            <person name="Varga T."/>
            <person name="Kohler A."/>
            <person name="Feng B."/>
            <person name="Cao Y."/>
            <person name="Lipzen A."/>
            <person name="Daum C."/>
            <person name="Hundley H."/>
            <person name="Pangilinan J."/>
            <person name="Johnson J."/>
            <person name="Barry K."/>
            <person name="LaButti K."/>
            <person name="Ng V."/>
            <person name="Ahrendt S."/>
            <person name="Min B."/>
            <person name="Choi I.G."/>
            <person name="Park H."/>
            <person name="Plett J.M."/>
            <person name="Magnuson J."/>
            <person name="Spatafora J.W."/>
            <person name="Nagy L.G."/>
            <person name="Henrissat B."/>
            <person name="Grigoriev I.V."/>
            <person name="Yang Z.L."/>
            <person name="Xu J."/>
            <person name="Martin F.M."/>
        </authorList>
    </citation>
    <scope>NUCLEOTIDE SEQUENCE</scope>
    <source>
        <strain evidence="1">ATCC 28755</strain>
    </source>
</reference>
<organism evidence="1 2">
    <name type="scientific">Hygrophoropsis aurantiaca</name>
    <dbReference type="NCBI Taxonomy" id="72124"/>
    <lineage>
        <taxon>Eukaryota</taxon>
        <taxon>Fungi</taxon>
        <taxon>Dikarya</taxon>
        <taxon>Basidiomycota</taxon>
        <taxon>Agaricomycotina</taxon>
        <taxon>Agaricomycetes</taxon>
        <taxon>Agaricomycetidae</taxon>
        <taxon>Boletales</taxon>
        <taxon>Coniophorineae</taxon>
        <taxon>Hygrophoropsidaceae</taxon>
        <taxon>Hygrophoropsis</taxon>
    </lineage>
</organism>
<sequence>MKMRLTIPLSLLLFFAQLVAANVAIPLPNTIPRSYHNQKEVTAFSALLVPISRGGGLEKRLDCGSGFKVCPSNTPPGDGCAFADDTCCGDSGTSCPSDHNCLNDGGCCAKTEVMCNNNTECCDAGSKCCAGSGCCGPHEICCNDAAGGCCQNGYTCDSSGMCSHTTPSTGHTSGGSLGKGPLSTFSVMLAAFFSMRTVYLAL</sequence>
<comment type="caution">
    <text evidence="1">The sequence shown here is derived from an EMBL/GenBank/DDBJ whole genome shotgun (WGS) entry which is preliminary data.</text>
</comment>
<accession>A0ACB8AH14</accession>
<keyword evidence="2" id="KW-1185">Reference proteome</keyword>
<evidence type="ECO:0000313" key="2">
    <source>
        <dbReference type="Proteomes" id="UP000790377"/>
    </source>
</evidence>